<reference evidence="3" key="1">
    <citation type="submission" date="2018-04" db="EMBL/GenBank/DDBJ databases">
        <authorList>
            <person name="Cornet L."/>
        </authorList>
    </citation>
    <scope>NUCLEOTIDE SEQUENCE [LARGE SCALE GENOMIC DNA]</scope>
</reference>
<feature type="transmembrane region" description="Helical" evidence="1">
    <location>
        <begin position="529"/>
        <end position="549"/>
    </location>
</feature>
<dbReference type="GO" id="GO:0005886">
    <property type="term" value="C:plasma membrane"/>
    <property type="evidence" value="ECO:0007669"/>
    <property type="project" value="TreeGrafter"/>
</dbReference>
<dbReference type="Gene3D" id="1.20.1640.10">
    <property type="entry name" value="Multidrug efflux transporter AcrB transmembrane domain"/>
    <property type="match status" value="2"/>
</dbReference>
<feature type="transmembrane region" description="Helical" evidence="1">
    <location>
        <begin position="361"/>
        <end position="382"/>
    </location>
</feature>
<feature type="transmembrane region" description="Helical" evidence="1">
    <location>
        <begin position="334"/>
        <end position="354"/>
    </location>
</feature>
<dbReference type="PRINTS" id="PR00702">
    <property type="entry name" value="ACRIFLAVINRP"/>
</dbReference>
<sequence length="1030" mass="109824">MMFNISAWSIKRPVPTIVLFLVLTLAGMLAFTRLGIDANPNIDIPAVLVQVQQTGAGPEEMETQVTKKVENAVAGLGNIDKLTSTVSDGSSQTVIEFALGVDTEQATNDVRDAITRIRQDLPQDAQDPTVRRLEFSGGPIVIYTVASEQLSVEALSDLVDRTISRRLLAVKGVSQGERVGGVNREIRVDLDPEQLNALGITATAVNDQIRQFNINLPGGRSDIAGAEQGIRTLGSAKTVESLQQFNVVLPSGGTVPLTSLGSVEDDFAEVRTSAYVNEDPVVGFQVYRSKGSVLVSVEDGVKEAIADLDTTLAEDIEFQLVFTRADEIRDSYQASIDSLVLGCILAIVVVGIFLRDWRSTFITAMALPLSIIPTFLVIQALGYTLNSMSLLALTLAVGNLVDDAIVEIENAERHIQMGKTPFQAALDSTAEVGLAVVTTTATIVAVFIPVAFMGGIPGQFFQPFGVTVAVATMFSTLVARLVTPMMSAYLLKPKVDGPDNTVLAADGLRVPRYLLPYHKLLSSALRHRLATITLAFAFFVSSLFLVQFIPTSLFDAGDTDLTTVSVELPPGSTLAKTEQLGEQINDTLYANAATERVFRIQQPGEATVFVQLKPKAERIPRPEFEQTLREQFQKIPGTRINFENQDGAGGGGKGVEIVLTGEDPTLLTQTAQALTQQMRRVPGLVEVSSTASLVQPEILIRPDPERAADLGVSVSSIARTASLATLGDAEANLADFDAGDRQIPIRVRLNDEARTDLSTLENLQVPGQDGAMVPLIAVADIEFGSGPAQIDRFDRSRQVTVGGNLQGITLGQAVEAVEALPALANLPDGVKEQPTGDAEIQKEIFSRFGLAIATAILMIYAVLVLLYNDFLYPLAVMVALPLCIGGALMGLLIAQKPLGLFALIGMVLLIGLVTKNSILLVDYALIAMKEGKSRRQAVIEAGITRLRPILMTSISTVAGMVPIALAIGAGGETRSPMAIAVIGGFSTSTLLTLVVVPVFFTYISGARSRSARVLSRATGIGKVRAIAAKG</sequence>
<feature type="transmembrane region" description="Helical" evidence="1">
    <location>
        <begin position="900"/>
        <end position="928"/>
    </location>
</feature>
<keyword evidence="1" id="KW-1133">Transmembrane helix</keyword>
<dbReference type="EMBL" id="QBMC01000038">
    <property type="protein sequence ID" value="PZO19767.1"/>
    <property type="molecule type" value="Genomic_DNA"/>
</dbReference>
<dbReference type="Gene3D" id="3.30.70.1440">
    <property type="entry name" value="Multidrug efflux transporter AcrB pore domain"/>
    <property type="match status" value="1"/>
</dbReference>
<feature type="transmembrane region" description="Helical" evidence="1">
    <location>
        <begin position="949"/>
        <end position="971"/>
    </location>
</feature>
<keyword evidence="1" id="KW-0812">Transmembrane</keyword>
<dbReference type="AlphaFoldDB" id="A0A2W4UKM1"/>
<reference evidence="2 3" key="2">
    <citation type="submission" date="2018-06" db="EMBL/GenBank/DDBJ databases">
        <title>Metagenomic assembly of (sub)arctic Cyanobacteria and their associated microbiome from non-axenic cultures.</title>
        <authorList>
            <person name="Baurain D."/>
        </authorList>
    </citation>
    <scope>NUCLEOTIDE SEQUENCE [LARGE SCALE GENOMIC DNA]</scope>
    <source>
        <strain evidence="2">ULC129bin1</strain>
    </source>
</reference>
<dbReference type="GO" id="GO:0042910">
    <property type="term" value="F:xenobiotic transmembrane transporter activity"/>
    <property type="evidence" value="ECO:0007669"/>
    <property type="project" value="TreeGrafter"/>
</dbReference>
<dbReference type="PANTHER" id="PTHR32063:SF77">
    <property type="entry name" value="ACR FAMILY TRANSPORT PROTEIN"/>
    <property type="match status" value="1"/>
</dbReference>
<dbReference type="InterPro" id="IPR001036">
    <property type="entry name" value="Acrflvin-R"/>
</dbReference>
<dbReference type="Gene3D" id="3.30.70.1320">
    <property type="entry name" value="Multidrug efflux transporter AcrB pore domain like"/>
    <property type="match status" value="1"/>
</dbReference>
<evidence type="ECO:0000313" key="3">
    <source>
        <dbReference type="Proteomes" id="UP000249354"/>
    </source>
</evidence>
<accession>A0A2W4UKM1</accession>
<name>A0A2W4UKM1_9CYAN</name>
<proteinExistence type="predicted"/>
<feature type="transmembrane region" description="Helical" evidence="1">
    <location>
        <begin position="460"/>
        <end position="482"/>
    </location>
</feature>
<protein>
    <submittedName>
        <fullName evidence="2">ABC transporter permease</fullName>
    </submittedName>
</protein>
<dbReference type="InterPro" id="IPR027463">
    <property type="entry name" value="AcrB_DN_DC_subdom"/>
</dbReference>
<evidence type="ECO:0000256" key="1">
    <source>
        <dbReference type="SAM" id="Phobius"/>
    </source>
</evidence>
<dbReference type="SUPFAM" id="SSF82866">
    <property type="entry name" value="Multidrug efflux transporter AcrB transmembrane domain"/>
    <property type="match status" value="2"/>
</dbReference>
<feature type="transmembrane region" description="Helical" evidence="1">
    <location>
        <begin position="429"/>
        <end position="454"/>
    </location>
</feature>
<gene>
    <name evidence="2" type="ORF">DCF25_07890</name>
</gene>
<feature type="transmembrane region" description="Helical" evidence="1">
    <location>
        <begin position="848"/>
        <end position="867"/>
    </location>
</feature>
<keyword evidence="1" id="KW-0472">Membrane</keyword>
<dbReference type="Pfam" id="PF00873">
    <property type="entry name" value="ACR_tran"/>
    <property type="match status" value="1"/>
</dbReference>
<evidence type="ECO:0000313" key="2">
    <source>
        <dbReference type="EMBL" id="PZO19767.1"/>
    </source>
</evidence>
<dbReference type="SUPFAM" id="SSF82693">
    <property type="entry name" value="Multidrug efflux transporter AcrB pore domain, PN1, PN2, PC1 and PC2 subdomains"/>
    <property type="match status" value="3"/>
</dbReference>
<feature type="transmembrane region" description="Helical" evidence="1">
    <location>
        <begin position="977"/>
        <end position="1003"/>
    </location>
</feature>
<dbReference type="Gene3D" id="3.30.2090.10">
    <property type="entry name" value="Multidrug efflux transporter AcrB TolC docking domain, DN and DC subdomains"/>
    <property type="match status" value="2"/>
</dbReference>
<organism evidence="2 3">
    <name type="scientific">Leptolyngbya foveolarum</name>
    <dbReference type="NCBI Taxonomy" id="47253"/>
    <lineage>
        <taxon>Bacteria</taxon>
        <taxon>Bacillati</taxon>
        <taxon>Cyanobacteriota</taxon>
        <taxon>Cyanophyceae</taxon>
        <taxon>Leptolyngbyales</taxon>
        <taxon>Leptolyngbyaceae</taxon>
        <taxon>Leptolyngbya group</taxon>
        <taxon>Leptolyngbya</taxon>
    </lineage>
</organism>
<comment type="caution">
    <text evidence="2">The sequence shown here is derived from an EMBL/GenBank/DDBJ whole genome shotgun (WGS) entry which is preliminary data.</text>
</comment>
<feature type="transmembrane region" description="Helical" evidence="1">
    <location>
        <begin position="874"/>
        <end position="894"/>
    </location>
</feature>
<dbReference type="SUPFAM" id="SSF82714">
    <property type="entry name" value="Multidrug efflux transporter AcrB TolC docking domain, DN and DC subdomains"/>
    <property type="match status" value="2"/>
</dbReference>
<dbReference type="Proteomes" id="UP000249354">
    <property type="component" value="Unassembled WGS sequence"/>
</dbReference>
<dbReference type="PANTHER" id="PTHR32063">
    <property type="match status" value="1"/>
</dbReference>
<dbReference type="Gene3D" id="3.30.70.1430">
    <property type="entry name" value="Multidrug efflux transporter AcrB pore domain"/>
    <property type="match status" value="2"/>
</dbReference>